<dbReference type="GO" id="GO:0008080">
    <property type="term" value="F:N-acetyltransferase activity"/>
    <property type="evidence" value="ECO:0007669"/>
    <property type="project" value="TreeGrafter"/>
</dbReference>
<dbReference type="EMBL" id="JALIDZ010000012">
    <property type="protein sequence ID" value="MCT8974465.1"/>
    <property type="molecule type" value="Genomic_DNA"/>
</dbReference>
<evidence type="ECO:0000259" key="3">
    <source>
        <dbReference type="PROSITE" id="PS51186"/>
    </source>
</evidence>
<sequence length="148" mass="17052">MSGVTPRVRPLEPADRAAWERLWRGYLTFYEQPLPEAITERTWARLLDPQFDLHGLCVHDGDRMVGLCHYVFHPSTWADGPYCYLEDLFVDLDARGGGCGRALIEAVYAAADDRKAERVYWATQQGNETARKLYDRIARLTPFVQYAR</sequence>
<dbReference type="PANTHER" id="PTHR10545">
    <property type="entry name" value="DIAMINE N-ACETYLTRANSFERASE"/>
    <property type="match status" value="1"/>
</dbReference>
<evidence type="ECO:0000256" key="2">
    <source>
        <dbReference type="ARBA" id="ARBA00023315"/>
    </source>
</evidence>
<organism evidence="4 5">
    <name type="scientific">Microbaculum marinisediminis</name>
    <dbReference type="NCBI Taxonomy" id="2931392"/>
    <lineage>
        <taxon>Bacteria</taxon>
        <taxon>Pseudomonadati</taxon>
        <taxon>Pseudomonadota</taxon>
        <taxon>Alphaproteobacteria</taxon>
        <taxon>Hyphomicrobiales</taxon>
        <taxon>Tepidamorphaceae</taxon>
        <taxon>Microbaculum</taxon>
    </lineage>
</organism>
<dbReference type="SUPFAM" id="SSF55729">
    <property type="entry name" value="Acyl-CoA N-acyltransferases (Nat)"/>
    <property type="match status" value="1"/>
</dbReference>
<evidence type="ECO:0000313" key="4">
    <source>
        <dbReference type="EMBL" id="MCT8974465.1"/>
    </source>
</evidence>
<proteinExistence type="predicted"/>
<feature type="domain" description="N-acetyltransferase" evidence="3">
    <location>
        <begin position="6"/>
        <end position="148"/>
    </location>
</feature>
<keyword evidence="2" id="KW-0012">Acyltransferase</keyword>
<protein>
    <submittedName>
        <fullName evidence="4">GNAT family N-acetyltransferase</fullName>
    </submittedName>
</protein>
<evidence type="ECO:0000313" key="5">
    <source>
        <dbReference type="Proteomes" id="UP001320898"/>
    </source>
</evidence>
<keyword evidence="1" id="KW-0808">Transferase</keyword>
<dbReference type="InterPro" id="IPR016181">
    <property type="entry name" value="Acyl_CoA_acyltransferase"/>
</dbReference>
<dbReference type="PANTHER" id="PTHR10545:SF42">
    <property type="entry name" value="ACETYLTRANSFERASE"/>
    <property type="match status" value="1"/>
</dbReference>
<dbReference type="RefSeq" id="WP_261618050.1">
    <property type="nucleotide sequence ID" value="NZ_JALIDZ010000012.1"/>
</dbReference>
<reference evidence="4 5" key="1">
    <citation type="submission" date="2022-04" db="EMBL/GenBank/DDBJ databases">
        <authorList>
            <person name="Ye Y.-Q."/>
            <person name="Du Z.-J."/>
        </authorList>
    </citation>
    <scope>NUCLEOTIDE SEQUENCE [LARGE SCALE GENOMIC DNA]</scope>
    <source>
        <strain evidence="4 5">A6E488</strain>
    </source>
</reference>
<dbReference type="Gene3D" id="3.40.630.30">
    <property type="match status" value="1"/>
</dbReference>
<keyword evidence="5" id="KW-1185">Reference proteome</keyword>
<comment type="caution">
    <text evidence="4">The sequence shown here is derived from an EMBL/GenBank/DDBJ whole genome shotgun (WGS) entry which is preliminary data.</text>
</comment>
<name>A0AAW5R7U8_9HYPH</name>
<dbReference type="InterPro" id="IPR000182">
    <property type="entry name" value="GNAT_dom"/>
</dbReference>
<evidence type="ECO:0000256" key="1">
    <source>
        <dbReference type="ARBA" id="ARBA00022679"/>
    </source>
</evidence>
<dbReference type="InterPro" id="IPR051016">
    <property type="entry name" value="Diverse_Substrate_AcTransf"/>
</dbReference>
<dbReference type="PROSITE" id="PS51186">
    <property type="entry name" value="GNAT"/>
    <property type="match status" value="1"/>
</dbReference>
<dbReference type="Proteomes" id="UP001320898">
    <property type="component" value="Unassembled WGS sequence"/>
</dbReference>
<dbReference type="Pfam" id="PF00583">
    <property type="entry name" value="Acetyltransf_1"/>
    <property type="match status" value="1"/>
</dbReference>
<gene>
    <name evidence="4" type="ORF">MUB46_21575</name>
</gene>
<accession>A0AAW5R7U8</accession>
<dbReference type="CDD" id="cd04301">
    <property type="entry name" value="NAT_SF"/>
    <property type="match status" value="1"/>
</dbReference>
<dbReference type="AlphaFoldDB" id="A0AAW5R7U8"/>